<keyword evidence="8" id="KW-0460">Magnesium</keyword>
<dbReference type="HAMAP" id="MF_00495">
    <property type="entry name" value="GPH_hydrolase_bact"/>
    <property type="match status" value="1"/>
</dbReference>
<dbReference type="GO" id="GO:0005975">
    <property type="term" value="P:carbohydrate metabolic process"/>
    <property type="evidence" value="ECO:0007669"/>
    <property type="project" value="InterPro"/>
</dbReference>
<dbReference type="NCBIfam" id="TIGR01449">
    <property type="entry name" value="PGP_bact"/>
    <property type="match status" value="1"/>
</dbReference>
<dbReference type="InterPro" id="IPR023214">
    <property type="entry name" value="HAD_sf"/>
</dbReference>
<dbReference type="GO" id="GO:0006281">
    <property type="term" value="P:DNA repair"/>
    <property type="evidence" value="ECO:0007669"/>
    <property type="project" value="TreeGrafter"/>
</dbReference>
<dbReference type="GO" id="GO:0008967">
    <property type="term" value="F:phosphoglycolate phosphatase activity"/>
    <property type="evidence" value="ECO:0007669"/>
    <property type="project" value="UniProtKB-EC"/>
</dbReference>
<dbReference type="SFLD" id="SFLDG01135">
    <property type="entry name" value="C1.5.6:_HAD__Beta-PGM__Phospha"/>
    <property type="match status" value="1"/>
</dbReference>
<proteinExistence type="inferred from homology"/>
<dbReference type="UniPathway" id="UPA00865">
    <property type="reaction ID" value="UER00834"/>
</dbReference>
<dbReference type="InterPro" id="IPR023198">
    <property type="entry name" value="PGP-like_dom2"/>
</dbReference>
<evidence type="ECO:0000256" key="2">
    <source>
        <dbReference type="ARBA" id="ARBA00001946"/>
    </source>
</evidence>
<dbReference type="PANTHER" id="PTHR43434">
    <property type="entry name" value="PHOSPHOGLYCOLATE PHOSPHATASE"/>
    <property type="match status" value="1"/>
</dbReference>
<dbReference type="GO" id="GO:0046295">
    <property type="term" value="P:glycolate biosynthetic process"/>
    <property type="evidence" value="ECO:0007669"/>
    <property type="project" value="UniProtKB-UniPathway"/>
</dbReference>
<dbReference type="Pfam" id="PF13419">
    <property type="entry name" value="HAD_2"/>
    <property type="match status" value="1"/>
</dbReference>
<evidence type="ECO:0000256" key="3">
    <source>
        <dbReference type="ARBA" id="ARBA00004818"/>
    </source>
</evidence>
<comment type="pathway">
    <text evidence="3">Organic acid metabolism; glycolate biosynthesis; glycolate from 2-phosphoglycolate: step 1/1.</text>
</comment>
<comment type="similarity">
    <text evidence="4">Belongs to the HAD-like hydrolase superfamily. CbbY/CbbZ/Gph/YieH family.</text>
</comment>
<comment type="caution">
    <text evidence="10">The sequence shown here is derived from an EMBL/GenBank/DDBJ whole genome shotgun (WGS) entry which is preliminary data.</text>
</comment>
<evidence type="ECO:0000256" key="9">
    <source>
        <dbReference type="ARBA" id="ARBA00023277"/>
    </source>
</evidence>
<dbReference type="InterPro" id="IPR050155">
    <property type="entry name" value="HAD-like_hydrolase_sf"/>
</dbReference>
<dbReference type="GO" id="GO:0005829">
    <property type="term" value="C:cytosol"/>
    <property type="evidence" value="ECO:0007669"/>
    <property type="project" value="TreeGrafter"/>
</dbReference>
<dbReference type="EMBL" id="CABM01000060">
    <property type="protein sequence ID" value="CBH98724.1"/>
    <property type="molecule type" value="Genomic_DNA"/>
</dbReference>
<dbReference type="SUPFAM" id="SSF56784">
    <property type="entry name" value="HAD-like"/>
    <property type="match status" value="1"/>
</dbReference>
<dbReference type="InterPro" id="IPR006439">
    <property type="entry name" value="HAD-SF_hydro_IA"/>
</dbReference>
<name>E6PUW7_9ZZZZ</name>
<dbReference type="EC" id="3.1.3.18" evidence="5"/>
<sequence>MSSAVHTAGVSVHGVAIRAAIVDLDGTMVDTLGDFHATLNRVLPEFELPEVTREQVEVRIGKGSEYLVAQNLRIFLSDAQADAVYPQAIERYQHHYAEVNGKHSNAFPGIAEGLQRLADAGLVLACITNKPTHYARELLRIKGLLHFFVAVNGGDAFPRKKPDPMPLIETCRQIGIAPAHTLMVGDSQNDALAAGGAGCPVVLATYGYNHGEPIRATPAAAYFDRLDQLPLQLPA</sequence>
<dbReference type="PANTHER" id="PTHR43434:SF1">
    <property type="entry name" value="PHOSPHOGLYCOLATE PHOSPHATASE"/>
    <property type="match status" value="1"/>
</dbReference>
<dbReference type="GO" id="GO:0046872">
    <property type="term" value="F:metal ion binding"/>
    <property type="evidence" value="ECO:0007669"/>
    <property type="project" value="UniProtKB-KW"/>
</dbReference>
<dbReference type="Gene3D" id="3.40.50.1000">
    <property type="entry name" value="HAD superfamily/HAD-like"/>
    <property type="match status" value="1"/>
</dbReference>
<dbReference type="NCBIfam" id="TIGR01549">
    <property type="entry name" value="HAD-SF-IA-v1"/>
    <property type="match status" value="1"/>
</dbReference>
<dbReference type="SFLD" id="SFLDS00003">
    <property type="entry name" value="Haloacid_Dehalogenase"/>
    <property type="match status" value="1"/>
</dbReference>
<keyword evidence="9" id="KW-0119">Carbohydrate metabolism</keyword>
<dbReference type="InterPro" id="IPR037512">
    <property type="entry name" value="PGPase_prok"/>
</dbReference>
<organism evidence="10">
    <name type="scientific">mine drainage metagenome</name>
    <dbReference type="NCBI Taxonomy" id="410659"/>
    <lineage>
        <taxon>unclassified sequences</taxon>
        <taxon>metagenomes</taxon>
        <taxon>ecological metagenomes</taxon>
    </lineage>
</organism>
<evidence type="ECO:0000256" key="4">
    <source>
        <dbReference type="ARBA" id="ARBA00006171"/>
    </source>
</evidence>
<comment type="cofactor">
    <cofactor evidence="2">
        <name>Mg(2+)</name>
        <dbReference type="ChEBI" id="CHEBI:18420"/>
    </cofactor>
</comment>
<dbReference type="SFLD" id="SFLDG01129">
    <property type="entry name" value="C1.5:_HAD__Beta-PGM__Phosphata"/>
    <property type="match status" value="1"/>
</dbReference>
<protein>
    <recommendedName>
        <fullName evidence="5">phosphoglycolate phosphatase</fullName>
        <ecNumber evidence="5">3.1.3.18</ecNumber>
    </recommendedName>
</protein>
<dbReference type="AlphaFoldDB" id="E6PUW7"/>
<dbReference type="InterPro" id="IPR041492">
    <property type="entry name" value="HAD_2"/>
</dbReference>
<dbReference type="FunFam" id="3.40.50.1000:FF:000022">
    <property type="entry name" value="Phosphoglycolate phosphatase"/>
    <property type="match status" value="1"/>
</dbReference>
<evidence type="ECO:0000256" key="1">
    <source>
        <dbReference type="ARBA" id="ARBA00000830"/>
    </source>
</evidence>
<evidence type="ECO:0000256" key="7">
    <source>
        <dbReference type="ARBA" id="ARBA00022801"/>
    </source>
</evidence>
<reference evidence="10" key="1">
    <citation type="submission" date="2009-10" db="EMBL/GenBank/DDBJ databases">
        <title>Diversity of trophic interactions inside an arsenic-rich microbial ecosystem.</title>
        <authorList>
            <person name="Bertin P.N."/>
            <person name="Heinrich-Salmeron A."/>
            <person name="Pelletier E."/>
            <person name="Goulhen-Chollet F."/>
            <person name="Arsene-Ploetze F."/>
            <person name="Gallien S."/>
            <person name="Calteau A."/>
            <person name="Vallenet D."/>
            <person name="Casiot C."/>
            <person name="Chane-Woon-Ming B."/>
            <person name="Giloteaux L."/>
            <person name="Barakat M."/>
            <person name="Bonnefoy V."/>
            <person name="Bruneel O."/>
            <person name="Chandler M."/>
            <person name="Cleiss J."/>
            <person name="Duran R."/>
            <person name="Elbaz-Poulichet F."/>
            <person name="Fonknechten N."/>
            <person name="Lauga B."/>
            <person name="Mornico D."/>
            <person name="Ortet P."/>
            <person name="Schaeffer C."/>
            <person name="Siguier P."/>
            <person name="Alexander Thil Smith A."/>
            <person name="Van Dorsselaer A."/>
            <person name="Weissenbach J."/>
            <person name="Medigue C."/>
            <person name="Le Paslier D."/>
        </authorList>
    </citation>
    <scope>NUCLEOTIDE SEQUENCE</scope>
</reference>
<evidence type="ECO:0000313" key="10">
    <source>
        <dbReference type="EMBL" id="CBH98724.1"/>
    </source>
</evidence>
<dbReference type="InterPro" id="IPR036412">
    <property type="entry name" value="HAD-like_sf"/>
</dbReference>
<keyword evidence="7 10" id="KW-0378">Hydrolase</keyword>
<accession>E6PUW7</accession>
<evidence type="ECO:0000256" key="8">
    <source>
        <dbReference type="ARBA" id="ARBA00022842"/>
    </source>
</evidence>
<gene>
    <name evidence="10" type="ORF">CARN2_4206</name>
</gene>
<evidence type="ECO:0000256" key="5">
    <source>
        <dbReference type="ARBA" id="ARBA00013078"/>
    </source>
</evidence>
<evidence type="ECO:0000256" key="6">
    <source>
        <dbReference type="ARBA" id="ARBA00022723"/>
    </source>
</evidence>
<comment type="catalytic activity">
    <reaction evidence="1">
        <text>2-phosphoglycolate + H2O = glycolate + phosphate</text>
        <dbReference type="Rhea" id="RHEA:14369"/>
        <dbReference type="ChEBI" id="CHEBI:15377"/>
        <dbReference type="ChEBI" id="CHEBI:29805"/>
        <dbReference type="ChEBI" id="CHEBI:43474"/>
        <dbReference type="ChEBI" id="CHEBI:58033"/>
        <dbReference type="EC" id="3.1.3.18"/>
    </reaction>
</comment>
<keyword evidence="6" id="KW-0479">Metal-binding</keyword>
<dbReference type="Gene3D" id="1.10.150.240">
    <property type="entry name" value="Putative phosphatase, domain 2"/>
    <property type="match status" value="1"/>
</dbReference>